<proteinExistence type="predicted"/>
<reference evidence="2" key="2">
    <citation type="journal article" date="2015" name="Fish Shellfish Immunol.">
        <title>Early steps in the European eel (Anguilla anguilla)-Vibrio vulnificus interaction in the gills: Role of the RtxA13 toxin.</title>
        <authorList>
            <person name="Callol A."/>
            <person name="Pajuelo D."/>
            <person name="Ebbesson L."/>
            <person name="Teles M."/>
            <person name="MacKenzie S."/>
            <person name="Amaro C."/>
        </authorList>
    </citation>
    <scope>NUCLEOTIDE SEQUENCE</scope>
</reference>
<name>A0A0E9W1V2_ANGAN</name>
<protein>
    <submittedName>
        <fullName evidence="2">Uncharacterized protein</fullName>
    </submittedName>
</protein>
<organism evidence="2">
    <name type="scientific">Anguilla anguilla</name>
    <name type="common">European freshwater eel</name>
    <name type="synonym">Muraena anguilla</name>
    <dbReference type="NCBI Taxonomy" id="7936"/>
    <lineage>
        <taxon>Eukaryota</taxon>
        <taxon>Metazoa</taxon>
        <taxon>Chordata</taxon>
        <taxon>Craniata</taxon>
        <taxon>Vertebrata</taxon>
        <taxon>Euteleostomi</taxon>
        <taxon>Actinopterygii</taxon>
        <taxon>Neopterygii</taxon>
        <taxon>Teleostei</taxon>
        <taxon>Anguilliformes</taxon>
        <taxon>Anguillidae</taxon>
        <taxon>Anguilla</taxon>
    </lineage>
</organism>
<reference evidence="2" key="1">
    <citation type="submission" date="2014-11" db="EMBL/GenBank/DDBJ databases">
        <authorList>
            <person name="Amaro Gonzalez C."/>
        </authorList>
    </citation>
    <scope>NUCLEOTIDE SEQUENCE</scope>
</reference>
<feature type="chain" id="PRO_5002434344" evidence="1">
    <location>
        <begin position="20"/>
        <end position="47"/>
    </location>
</feature>
<keyword evidence="1" id="KW-0732">Signal</keyword>
<dbReference type="AlphaFoldDB" id="A0A0E9W1V2"/>
<feature type="signal peptide" evidence="1">
    <location>
        <begin position="1"/>
        <end position="19"/>
    </location>
</feature>
<accession>A0A0E9W1V2</accession>
<dbReference type="EMBL" id="GBXM01024250">
    <property type="protein sequence ID" value="JAH84327.1"/>
    <property type="molecule type" value="Transcribed_RNA"/>
</dbReference>
<evidence type="ECO:0000256" key="1">
    <source>
        <dbReference type="SAM" id="SignalP"/>
    </source>
</evidence>
<evidence type="ECO:0000313" key="2">
    <source>
        <dbReference type="EMBL" id="JAH84327.1"/>
    </source>
</evidence>
<sequence length="47" mass="5339">MDVILKFLLVRQLLTVATLDVLYYATQEKIVFNNYCILHPQGGSISP</sequence>